<evidence type="ECO:0000256" key="4">
    <source>
        <dbReference type="ARBA" id="ARBA00022989"/>
    </source>
</evidence>
<dbReference type="GO" id="GO:0022857">
    <property type="term" value="F:transmembrane transporter activity"/>
    <property type="evidence" value="ECO:0007669"/>
    <property type="project" value="TreeGrafter"/>
</dbReference>
<organism evidence="9 10">
    <name type="scientific">Xanthomonas hortorum pv. hederae</name>
    <dbReference type="NCBI Taxonomy" id="453603"/>
    <lineage>
        <taxon>Bacteria</taxon>
        <taxon>Pseudomonadati</taxon>
        <taxon>Pseudomonadota</taxon>
        <taxon>Gammaproteobacteria</taxon>
        <taxon>Lysobacterales</taxon>
        <taxon>Lysobacteraceae</taxon>
        <taxon>Xanthomonas</taxon>
    </lineage>
</organism>
<evidence type="ECO:0000313" key="9">
    <source>
        <dbReference type="EMBL" id="MDC8638267.1"/>
    </source>
</evidence>
<evidence type="ECO:0000256" key="5">
    <source>
        <dbReference type="ARBA" id="ARBA00023136"/>
    </source>
</evidence>
<keyword evidence="4 6" id="KW-1133">Transmembrane helix</keyword>
<evidence type="ECO:0000259" key="7">
    <source>
        <dbReference type="Pfam" id="PF02687"/>
    </source>
</evidence>
<reference evidence="9" key="2">
    <citation type="submission" date="2022-08" db="EMBL/GenBank/DDBJ databases">
        <authorList>
            <person name="Iruegas-Bocardo F."/>
            <person name="Weisberg A.J."/>
            <person name="Riutta E.R."/>
            <person name="Kilday K."/>
            <person name="Bonkowski J.C."/>
            <person name="Creswell T."/>
            <person name="Daughtrey M.L."/>
            <person name="Rane K."/>
            <person name="Grunwald N.J."/>
            <person name="Chang J.H."/>
            <person name="Putnam M.L."/>
        </authorList>
    </citation>
    <scope>NUCLEOTIDE SEQUENCE</scope>
    <source>
        <strain evidence="9">22-338</strain>
    </source>
</reference>
<dbReference type="EMBL" id="JANWTP010000029">
    <property type="protein sequence ID" value="MDC8638267.1"/>
    <property type="molecule type" value="Genomic_DNA"/>
</dbReference>
<evidence type="ECO:0000256" key="2">
    <source>
        <dbReference type="ARBA" id="ARBA00022475"/>
    </source>
</evidence>
<feature type="domain" description="MacB-like periplasmic core" evidence="8">
    <location>
        <begin position="28"/>
        <end position="250"/>
    </location>
</feature>
<dbReference type="Pfam" id="PF12704">
    <property type="entry name" value="MacB_PCD"/>
    <property type="match status" value="1"/>
</dbReference>
<accession>A0A9X4BRJ3</accession>
<gene>
    <name evidence="9" type="ORF">NY667_10600</name>
</gene>
<evidence type="ECO:0000259" key="8">
    <source>
        <dbReference type="Pfam" id="PF12704"/>
    </source>
</evidence>
<keyword evidence="5 6" id="KW-0472">Membrane</keyword>
<comment type="subcellular location">
    <subcellularLocation>
        <location evidence="1">Cell membrane</location>
        <topology evidence="1">Multi-pass membrane protein</topology>
    </subcellularLocation>
</comment>
<evidence type="ECO:0000256" key="6">
    <source>
        <dbReference type="SAM" id="Phobius"/>
    </source>
</evidence>
<dbReference type="GO" id="GO:0005886">
    <property type="term" value="C:plasma membrane"/>
    <property type="evidence" value="ECO:0007669"/>
    <property type="project" value="UniProtKB-SubCell"/>
</dbReference>
<evidence type="ECO:0000256" key="1">
    <source>
        <dbReference type="ARBA" id="ARBA00004651"/>
    </source>
</evidence>
<dbReference type="InterPro" id="IPR025857">
    <property type="entry name" value="MacB_PCD"/>
</dbReference>
<protein>
    <submittedName>
        <fullName evidence="9">ABC transporter permease</fullName>
    </submittedName>
</protein>
<dbReference type="RefSeq" id="WP_104573354.1">
    <property type="nucleotide sequence ID" value="NZ_CP168178.1"/>
</dbReference>
<dbReference type="Pfam" id="PF02687">
    <property type="entry name" value="FtsX"/>
    <property type="match status" value="1"/>
</dbReference>
<name>A0A9X4BRJ3_9XANT</name>
<sequence length="413" mass="44265">MAASVFLQRLRLQATILFIALRVSGLRSLLAIFAIAMGSAAVMMIMASSAGTQRRLQALTEVVGKNMFMVQTGRSSIARSGAVADAKLTLADADAIGYEVAGVQRVLPVLQRNSVVVKNTRKSFPTTVLGVTEQYFQARKWKLGEGRLIDDLDDRRMERVAVVGAGVARSVRAGGSLVGDMLIVAGVPFMVIGELREKGLGPDGKSEDTNVFVPLQTSLRRLYNVESLSHLLVQTRDWQQMPAVEAATAQVLRRSRGMRANGEDNFEILGLVRQNEATRVSNALIGRIGQFLAATLLILGGVGIFTVTYFNVTQRKSEIGLRRALGAKKRDIAAMIATEACLLSVIGGCMGVALGALAVFVLGRWTQWPVSVQPAVVINPLLIAIAIGFVFGVLPALRASQLAPVEALRADGI</sequence>
<dbReference type="Proteomes" id="UP001140230">
    <property type="component" value="Unassembled WGS sequence"/>
</dbReference>
<keyword evidence="2" id="KW-1003">Cell membrane</keyword>
<evidence type="ECO:0000313" key="10">
    <source>
        <dbReference type="Proteomes" id="UP001140230"/>
    </source>
</evidence>
<proteinExistence type="predicted"/>
<dbReference type="PANTHER" id="PTHR30572">
    <property type="entry name" value="MEMBRANE COMPONENT OF TRANSPORTER-RELATED"/>
    <property type="match status" value="1"/>
</dbReference>
<reference evidence="9" key="1">
    <citation type="journal article" date="2022" name="Phytopathology">
        <title>Whole genome sequencing-based tracing of a 2022 introduction and outbreak of Xanthomonas hortorum pv. pelargonii.</title>
        <authorList>
            <person name="Iruegas Bocardo F."/>
            <person name="Weisberg A.J."/>
            <person name="Riutta E.R."/>
            <person name="Kilday K.B."/>
            <person name="Bonkowski J.C."/>
            <person name="Creswell T.C."/>
            <person name="Daughtrey M."/>
            <person name="Rane K.K."/>
            <person name="Grunwald N.J."/>
            <person name="Chang J.H."/>
            <person name="Putnam M."/>
        </authorList>
    </citation>
    <scope>NUCLEOTIDE SEQUENCE</scope>
    <source>
        <strain evidence="9">22-338</strain>
    </source>
</reference>
<feature type="transmembrane region" description="Helical" evidence="6">
    <location>
        <begin position="291"/>
        <end position="312"/>
    </location>
</feature>
<feature type="transmembrane region" description="Helical" evidence="6">
    <location>
        <begin position="332"/>
        <end position="365"/>
    </location>
</feature>
<keyword evidence="3 6" id="KW-0812">Transmembrane</keyword>
<dbReference type="AlphaFoldDB" id="A0A9X4BRJ3"/>
<dbReference type="InterPro" id="IPR003838">
    <property type="entry name" value="ABC3_permease_C"/>
</dbReference>
<dbReference type="InterPro" id="IPR050250">
    <property type="entry name" value="Macrolide_Exporter_MacB"/>
</dbReference>
<feature type="transmembrane region" description="Helical" evidence="6">
    <location>
        <begin position="29"/>
        <end position="47"/>
    </location>
</feature>
<evidence type="ECO:0000256" key="3">
    <source>
        <dbReference type="ARBA" id="ARBA00022692"/>
    </source>
</evidence>
<feature type="transmembrane region" description="Helical" evidence="6">
    <location>
        <begin position="377"/>
        <end position="397"/>
    </location>
</feature>
<comment type="caution">
    <text evidence="9">The sequence shown here is derived from an EMBL/GenBank/DDBJ whole genome shotgun (WGS) entry which is preliminary data.</text>
</comment>
<dbReference type="PANTHER" id="PTHR30572:SF15">
    <property type="entry name" value="ABC TRANSPORTER PERMEASE"/>
    <property type="match status" value="1"/>
</dbReference>
<feature type="domain" description="ABC3 transporter permease C-terminal" evidence="7">
    <location>
        <begin position="292"/>
        <end position="402"/>
    </location>
</feature>